<name>A0ABV0Q9C4_9TELE</name>
<dbReference type="EMBL" id="JAHRIN010002387">
    <property type="protein sequence ID" value="MEQ2192400.1"/>
    <property type="molecule type" value="Genomic_DNA"/>
</dbReference>
<keyword evidence="2" id="KW-1185">Reference proteome</keyword>
<protein>
    <recommendedName>
        <fullName evidence="3">Secreted protein</fullName>
    </recommendedName>
</protein>
<sequence>MQARHLCGRLPACLFFYISSFHRKHSWCYQYLYCHHREQMLRRKAMKVVESKHVCACVCMQGKDAWLFSNRNTQKDIQVMSIGFQLLYFYITNRVNMCASSEGVSD</sequence>
<evidence type="ECO:0000313" key="1">
    <source>
        <dbReference type="EMBL" id="MEQ2192400.1"/>
    </source>
</evidence>
<reference evidence="1 2" key="1">
    <citation type="submission" date="2021-06" db="EMBL/GenBank/DDBJ databases">
        <authorList>
            <person name="Palmer J.M."/>
        </authorList>
    </citation>
    <scope>NUCLEOTIDE SEQUENCE [LARGE SCALE GENOMIC DNA]</scope>
    <source>
        <strain evidence="1 2">XC_2019</strain>
        <tissue evidence="1">Muscle</tissue>
    </source>
</reference>
<gene>
    <name evidence="1" type="ORF">XENOCAPTIV_011104</name>
</gene>
<comment type="caution">
    <text evidence="1">The sequence shown here is derived from an EMBL/GenBank/DDBJ whole genome shotgun (WGS) entry which is preliminary data.</text>
</comment>
<evidence type="ECO:0008006" key="3">
    <source>
        <dbReference type="Google" id="ProtNLM"/>
    </source>
</evidence>
<proteinExistence type="predicted"/>
<dbReference type="Proteomes" id="UP001434883">
    <property type="component" value="Unassembled WGS sequence"/>
</dbReference>
<accession>A0ABV0Q9C4</accession>
<organism evidence="1 2">
    <name type="scientific">Xenoophorus captivus</name>
    <dbReference type="NCBI Taxonomy" id="1517983"/>
    <lineage>
        <taxon>Eukaryota</taxon>
        <taxon>Metazoa</taxon>
        <taxon>Chordata</taxon>
        <taxon>Craniata</taxon>
        <taxon>Vertebrata</taxon>
        <taxon>Euteleostomi</taxon>
        <taxon>Actinopterygii</taxon>
        <taxon>Neopterygii</taxon>
        <taxon>Teleostei</taxon>
        <taxon>Neoteleostei</taxon>
        <taxon>Acanthomorphata</taxon>
        <taxon>Ovalentaria</taxon>
        <taxon>Atherinomorphae</taxon>
        <taxon>Cyprinodontiformes</taxon>
        <taxon>Goodeidae</taxon>
        <taxon>Xenoophorus</taxon>
    </lineage>
</organism>
<evidence type="ECO:0000313" key="2">
    <source>
        <dbReference type="Proteomes" id="UP001434883"/>
    </source>
</evidence>